<organism evidence="2 3">
    <name type="scientific">Legionella santicrucis</name>
    <dbReference type="NCBI Taxonomy" id="45074"/>
    <lineage>
        <taxon>Bacteria</taxon>
        <taxon>Pseudomonadati</taxon>
        <taxon>Pseudomonadota</taxon>
        <taxon>Gammaproteobacteria</taxon>
        <taxon>Legionellales</taxon>
        <taxon>Legionellaceae</taxon>
        <taxon>Legionella</taxon>
    </lineage>
</organism>
<protein>
    <submittedName>
        <fullName evidence="2">Uncharacterized protein</fullName>
    </submittedName>
</protein>
<keyword evidence="3" id="KW-1185">Reference proteome</keyword>
<proteinExistence type="predicted"/>
<feature type="compositionally biased region" description="Basic and acidic residues" evidence="1">
    <location>
        <begin position="113"/>
        <end position="126"/>
    </location>
</feature>
<dbReference type="PATRIC" id="fig|45074.5.peg.1897"/>
<gene>
    <name evidence="2" type="ORF">Lsan_1784</name>
</gene>
<feature type="region of interest" description="Disordered" evidence="1">
    <location>
        <begin position="101"/>
        <end position="126"/>
    </location>
</feature>
<evidence type="ECO:0000313" key="2">
    <source>
        <dbReference type="EMBL" id="KTD62647.1"/>
    </source>
</evidence>
<evidence type="ECO:0000313" key="3">
    <source>
        <dbReference type="Proteomes" id="UP000054703"/>
    </source>
</evidence>
<evidence type="ECO:0000256" key="1">
    <source>
        <dbReference type="SAM" id="MobiDB-lite"/>
    </source>
</evidence>
<comment type="caution">
    <text evidence="2">The sequence shown here is derived from an EMBL/GenBank/DDBJ whole genome shotgun (WGS) entry which is preliminary data.</text>
</comment>
<dbReference type="Proteomes" id="UP000054703">
    <property type="component" value="Unassembled WGS sequence"/>
</dbReference>
<dbReference type="STRING" id="45074.Lsan_1784"/>
<accession>A0A0W0Z0K8</accession>
<dbReference type="RefSeq" id="WP_058514071.1">
    <property type="nucleotide sequence ID" value="NZ_CAAAIH010000042.1"/>
</dbReference>
<dbReference type="OrthoDB" id="9135761at2"/>
<dbReference type="EMBL" id="LNYU01000035">
    <property type="protein sequence ID" value="KTD62647.1"/>
    <property type="molecule type" value="Genomic_DNA"/>
</dbReference>
<dbReference type="AlphaFoldDB" id="A0A0W0Z0K8"/>
<feature type="compositionally biased region" description="Polar residues" evidence="1">
    <location>
        <begin position="101"/>
        <end position="111"/>
    </location>
</feature>
<reference evidence="2 3" key="1">
    <citation type="submission" date="2015-11" db="EMBL/GenBank/DDBJ databases">
        <title>Genomic analysis of 38 Legionella species identifies large and diverse effector repertoires.</title>
        <authorList>
            <person name="Burstein D."/>
            <person name="Amaro F."/>
            <person name="Zusman T."/>
            <person name="Lifshitz Z."/>
            <person name="Cohen O."/>
            <person name="Gilbert J.A."/>
            <person name="Pupko T."/>
            <person name="Shuman H.A."/>
            <person name="Segal G."/>
        </authorList>
    </citation>
    <scope>NUCLEOTIDE SEQUENCE [LARGE SCALE GENOMIC DNA]</scope>
    <source>
        <strain evidence="2 3">SC-63-C7</strain>
    </source>
</reference>
<sequence length="183" mass="21141">MSTFSDEMEYYEKYQADKIKLHKESLLSSNIPYNNLLNYAAEAVAAAEILNETVQYLEAENANLKTALASNQFPQYQEVITKNTVAAFQLNATEVATELNAHQKNKSTQNGKKGGETKRQNDSEKKQAAKILVKEYWDKWQAKKELYKTQIEFALDMLEKHPVLTNPDTIQNWCREWKKNQNT</sequence>
<name>A0A0W0Z0K8_9GAMM</name>